<sequence length="196" mass="21564">MANLLSFLKPTPRSLVLFAVLALICVGGAIQSYAFVKDVPEVPKPPLYDLLKPLELWPSWVFFTAPVHLLGSLLGLRWLLKYFPSLGGISVPVASLAYAYVVSCWAVHSWNHWARHGRYGRLIPVVGVALTSVPFLPRALLPAVATLEVDPLEYAVRVVSGFAFLAVVFAVYTVSIYGLYKALETALKSHLMGNQR</sequence>
<feature type="transmembrane region" description="Helical" evidence="1">
    <location>
        <begin position="86"/>
        <end position="107"/>
    </location>
</feature>
<organism evidence="2">
    <name type="scientific">Thermofilum pendens</name>
    <dbReference type="NCBI Taxonomy" id="2269"/>
    <lineage>
        <taxon>Archaea</taxon>
        <taxon>Thermoproteota</taxon>
        <taxon>Thermoprotei</taxon>
        <taxon>Thermofilales</taxon>
        <taxon>Thermofilaceae</taxon>
        <taxon>Thermofilum</taxon>
    </lineage>
</organism>
<keyword evidence="1" id="KW-1133">Transmembrane helix</keyword>
<feature type="transmembrane region" description="Helical" evidence="1">
    <location>
        <begin position="57"/>
        <end position="80"/>
    </location>
</feature>
<feature type="transmembrane region" description="Helical" evidence="1">
    <location>
        <begin position="156"/>
        <end position="180"/>
    </location>
</feature>
<keyword evidence="1" id="KW-0812">Transmembrane</keyword>
<keyword evidence="1" id="KW-0472">Membrane</keyword>
<dbReference type="AlphaFoldDB" id="A0A7C4BA44"/>
<protein>
    <submittedName>
        <fullName evidence="2">Uncharacterized protein</fullName>
    </submittedName>
</protein>
<name>A0A7C4BA44_THEPE</name>
<evidence type="ECO:0000256" key="1">
    <source>
        <dbReference type="SAM" id="Phobius"/>
    </source>
</evidence>
<gene>
    <name evidence="2" type="ORF">ENV17_02580</name>
</gene>
<reference evidence="2" key="1">
    <citation type="journal article" date="2020" name="mSystems">
        <title>Genome- and Community-Level Interaction Insights into Carbon Utilization and Element Cycling Functions of Hydrothermarchaeota in Hydrothermal Sediment.</title>
        <authorList>
            <person name="Zhou Z."/>
            <person name="Liu Y."/>
            <person name="Xu W."/>
            <person name="Pan J."/>
            <person name="Luo Z.H."/>
            <person name="Li M."/>
        </authorList>
    </citation>
    <scope>NUCLEOTIDE SEQUENCE [LARGE SCALE GENOMIC DNA]</scope>
    <source>
        <strain evidence="2">SpSt-735</strain>
    </source>
</reference>
<dbReference type="EMBL" id="DTFI01000072">
    <property type="protein sequence ID" value="HGI43259.1"/>
    <property type="molecule type" value="Genomic_DNA"/>
</dbReference>
<feature type="transmembrane region" description="Helical" evidence="1">
    <location>
        <begin position="119"/>
        <end position="136"/>
    </location>
</feature>
<evidence type="ECO:0000313" key="2">
    <source>
        <dbReference type="EMBL" id="HGI43259.1"/>
    </source>
</evidence>
<proteinExistence type="predicted"/>
<feature type="transmembrane region" description="Helical" evidence="1">
    <location>
        <begin position="15"/>
        <end position="36"/>
    </location>
</feature>
<accession>A0A7C4BA44</accession>
<comment type="caution">
    <text evidence="2">The sequence shown here is derived from an EMBL/GenBank/DDBJ whole genome shotgun (WGS) entry which is preliminary data.</text>
</comment>